<gene>
    <name evidence="1" type="ORF">LSALG_LOCUS42647</name>
</gene>
<reference evidence="1" key="1">
    <citation type="submission" date="2023-04" db="EMBL/GenBank/DDBJ databases">
        <authorList>
            <person name="Vijverberg K."/>
            <person name="Xiong W."/>
            <person name="Schranz E."/>
        </authorList>
    </citation>
    <scope>NUCLEOTIDE SEQUENCE</scope>
</reference>
<dbReference type="Proteomes" id="UP001177003">
    <property type="component" value="Chromosome 9"/>
</dbReference>
<sequence length="116" mass="13538">MVNVTWSPTKQAKRIPLPKCLREGTLDSMQFWVYDEATMSVVIKLKRNQYRIVDPKDLLKFGERDIRTLSNFQIIVENELFETVAKAFTGMVTIIIDKKLWNGAFDQAYVHLMENP</sequence>
<name>A0AA36A495_LACSI</name>
<dbReference type="AlphaFoldDB" id="A0AA36A495"/>
<evidence type="ECO:0000313" key="2">
    <source>
        <dbReference type="Proteomes" id="UP001177003"/>
    </source>
</evidence>
<keyword evidence="2" id="KW-1185">Reference proteome</keyword>
<organism evidence="1 2">
    <name type="scientific">Lactuca saligna</name>
    <name type="common">Willowleaf lettuce</name>
    <dbReference type="NCBI Taxonomy" id="75948"/>
    <lineage>
        <taxon>Eukaryota</taxon>
        <taxon>Viridiplantae</taxon>
        <taxon>Streptophyta</taxon>
        <taxon>Embryophyta</taxon>
        <taxon>Tracheophyta</taxon>
        <taxon>Spermatophyta</taxon>
        <taxon>Magnoliopsida</taxon>
        <taxon>eudicotyledons</taxon>
        <taxon>Gunneridae</taxon>
        <taxon>Pentapetalae</taxon>
        <taxon>asterids</taxon>
        <taxon>campanulids</taxon>
        <taxon>Asterales</taxon>
        <taxon>Asteraceae</taxon>
        <taxon>Cichorioideae</taxon>
        <taxon>Cichorieae</taxon>
        <taxon>Lactucinae</taxon>
        <taxon>Lactuca</taxon>
    </lineage>
</organism>
<dbReference type="EMBL" id="OX465085">
    <property type="protein sequence ID" value="CAI9304250.1"/>
    <property type="molecule type" value="Genomic_DNA"/>
</dbReference>
<proteinExistence type="predicted"/>
<evidence type="ECO:0000313" key="1">
    <source>
        <dbReference type="EMBL" id="CAI9304250.1"/>
    </source>
</evidence>
<protein>
    <submittedName>
        <fullName evidence="1">Uncharacterized protein</fullName>
    </submittedName>
</protein>
<accession>A0AA36A495</accession>